<dbReference type="EMBL" id="AYRZ02000006">
    <property type="protein sequence ID" value="PHT78589.1"/>
    <property type="molecule type" value="Genomic_DNA"/>
</dbReference>
<sequence>MFHPETFPLEILLQLREDIDICYDRIKDILCITCPSKPEESMFVKLHLNLIEDIKDDLEFCFKLAKEESLMILPGKRKQTLRKLIKLSKILARFSYSNKCLFRGGLSFKILLFF</sequence>
<dbReference type="PANTHER" id="PTHR45744">
    <property type="entry name" value="TYROSINE AMINOTRANSFERASE"/>
    <property type="match status" value="1"/>
</dbReference>
<accession>A0A2G2Z9E6</accession>
<keyword evidence="2" id="KW-1185">Reference proteome</keyword>
<protein>
    <submittedName>
        <fullName evidence="1">Uncharacterized protein</fullName>
    </submittedName>
</protein>
<proteinExistence type="predicted"/>
<name>A0A2G2Z9E6_CAPAN</name>
<evidence type="ECO:0000313" key="1">
    <source>
        <dbReference type="EMBL" id="PHT78589.1"/>
    </source>
</evidence>
<dbReference type="AlphaFoldDB" id="A0A2G2Z9E6"/>
<dbReference type="STRING" id="4072.A0A2G2Z9E6"/>
<dbReference type="Proteomes" id="UP000222542">
    <property type="component" value="Unassembled WGS sequence"/>
</dbReference>
<gene>
    <name evidence="1" type="ORF">T459_16641</name>
</gene>
<comment type="caution">
    <text evidence="1">The sequence shown here is derived from an EMBL/GenBank/DDBJ whole genome shotgun (WGS) entry which is preliminary data.</text>
</comment>
<dbReference type="Gramene" id="PHT78589">
    <property type="protein sequence ID" value="PHT78589"/>
    <property type="gene ID" value="T459_16641"/>
</dbReference>
<organism evidence="1 2">
    <name type="scientific">Capsicum annuum</name>
    <name type="common">Capsicum pepper</name>
    <dbReference type="NCBI Taxonomy" id="4072"/>
    <lineage>
        <taxon>Eukaryota</taxon>
        <taxon>Viridiplantae</taxon>
        <taxon>Streptophyta</taxon>
        <taxon>Embryophyta</taxon>
        <taxon>Tracheophyta</taxon>
        <taxon>Spermatophyta</taxon>
        <taxon>Magnoliopsida</taxon>
        <taxon>eudicotyledons</taxon>
        <taxon>Gunneridae</taxon>
        <taxon>Pentapetalae</taxon>
        <taxon>asterids</taxon>
        <taxon>lamiids</taxon>
        <taxon>Solanales</taxon>
        <taxon>Solanaceae</taxon>
        <taxon>Solanoideae</taxon>
        <taxon>Capsiceae</taxon>
        <taxon>Capsicum</taxon>
    </lineage>
</organism>
<reference evidence="1 2" key="1">
    <citation type="journal article" date="2014" name="Nat. Genet.">
        <title>Genome sequence of the hot pepper provides insights into the evolution of pungency in Capsicum species.</title>
        <authorList>
            <person name="Kim S."/>
            <person name="Park M."/>
            <person name="Yeom S.I."/>
            <person name="Kim Y.M."/>
            <person name="Lee J.M."/>
            <person name="Lee H.A."/>
            <person name="Seo E."/>
            <person name="Choi J."/>
            <person name="Cheong K."/>
            <person name="Kim K.T."/>
            <person name="Jung K."/>
            <person name="Lee G.W."/>
            <person name="Oh S.K."/>
            <person name="Bae C."/>
            <person name="Kim S.B."/>
            <person name="Lee H.Y."/>
            <person name="Kim S.Y."/>
            <person name="Kim M.S."/>
            <person name="Kang B.C."/>
            <person name="Jo Y.D."/>
            <person name="Yang H.B."/>
            <person name="Jeong H.J."/>
            <person name="Kang W.H."/>
            <person name="Kwon J.K."/>
            <person name="Shin C."/>
            <person name="Lim J.Y."/>
            <person name="Park J.H."/>
            <person name="Huh J.H."/>
            <person name="Kim J.S."/>
            <person name="Kim B.D."/>
            <person name="Cohen O."/>
            <person name="Paran I."/>
            <person name="Suh M.C."/>
            <person name="Lee S.B."/>
            <person name="Kim Y.K."/>
            <person name="Shin Y."/>
            <person name="Noh S.J."/>
            <person name="Park J."/>
            <person name="Seo Y.S."/>
            <person name="Kwon S.Y."/>
            <person name="Kim H.A."/>
            <person name="Park J.M."/>
            <person name="Kim H.J."/>
            <person name="Choi S.B."/>
            <person name="Bosland P.W."/>
            <person name="Reeves G."/>
            <person name="Jo S.H."/>
            <person name="Lee B.W."/>
            <person name="Cho H.T."/>
            <person name="Choi H.S."/>
            <person name="Lee M.S."/>
            <person name="Yu Y."/>
            <person name="Do Choi Y."/>
            <person name="Park B.S."/>
            <person name="van Deynze A."/>
            <person name="Ashrafi H."/>
            <person name="Hill T."/>
            <person name="Kim W.T."/>
            <person name="Pai H.S."/>
            <person name="Ahn H.K."/>
            <person name="Yeam I."/>
            <person name="Giovannoni J.J."/>
            <person name="Rose J.K."/>
            <person name="Sorensen I."/>
            <person name="Lee S.J."/>
            <person name="Kim R.W."/>
            <person name="Choi I.Y."/>
            <person name="Choi B.S."/>
            <person name="Lim J.S."/>
            <person name="Lee Y.H."/>
            <person name="Choi D."/>
        </authorList>
    </citation>
    <scope>NUCLEOTIDE SEQUENCE [LARGE SCALE GENOMIC DNA]</scope>
    <source>
        <strain evidence="2">cv. CM334</strain>
    </source>
</reference>
<dbReference type="PANTHER" id="PTHR45744:SF11">
    <property type="entry name" value="TYROSINE AMINOTRANSFERASE"/>
    <property type="match status" value="1"/>
</dbReference>
<evidence type="ECO:0000313" key="2">
    <source>
        <dbReference type="Proteomes" id="UP000222542"/>
    </source>
</evidence>
<dbReference type="InterPro" id="IPR015422">
    <property type="entry name" value="PyrdxlP-dep_Trfase_small"/>
</dbReference>
<dbReference type="Gene3D" id="3.90.1150.10">
    <property type="entry name" value="Aspartate Aminotransferase, domain 1"/>
    <property type="match status" value="1"/>
</dbReference>
<reference evidence="1 2" key="2">
    <citation type="journal article" date="2017" name="Genome Biol.">
        <title>New reference genome sequences of hot pepper reveal the massive evolution of plant disease-resistance genes by retroduplication.</title>
        <authorList>
            <person name="Kim S."/>
            <person name="Park J."/>
            <person name="Yeom S.I."/>
            <person name="Kim Y.M."/>
            <person name="Seo E."/>
            <person name="Kim K.T."/>
            <person name="Kim M.S."/>
            <person name="Lee J.M."/>
            <person name="Cheong K."/>
            <person name="Shin H.S."/>
            <person name="Kim S.B."/>
            <person name="Han K."/>
            <person name="Lee J."/>
            <person name="Park M."/>
            <person name="Lee H.A."/>
            <person name="Lee H.Y."/>
            <person name="Lee Y."/>
            <person name="Oh S."/>
            <person name="Lee J.H."/>
            <person name="Choi E."/>
            <person name="Choi E."/>
            <person name="Lee S.E."/>
            <person name="Jeon J."/>
            <person name="Kim H."/>
            <person name="Choi G."/>
            <person name="Song H."/>
            <person name="Lee J."/>
            <person name="Lee S.C."/>
            <person name="Kwon J.K."/>
            <person name="Lee H.Y."/>
            <person name="Koo N."/>
            <person name="Hong Y."/>
            <person name="Kim R.W."/>
            <person name="Kang W.H."/>
            <person name="Huh J.H."/>
            <person name="Kang B.C."/>
            <person name="Yang T.J."/>
            <person name="Lee Y.H."/>
            <person name="Bennetzen J.L."/>
            <person name="Choi D."/>
        </authorList>
    </citation>
    <scope>NUCLEOTIDE SEQUENCE [LARGE SCALE GENOMIC DNA]</scope>
    <source>
        <strain evidence="2">cv. CM334</strain>
    </source>
</reference>